<dbReference type="InterPro" id="IPR003712">
    <property type="entry name" value="Cyanate_lyase_C"/>
</dbReference>
<dbReference type="PANTHER" id="PTHR34186:SF2">
    <property type="entry name" value="CYANATE HYDRATASE"/>
    <property type="match status" value="1"/>
</dbReference>
<dbReference type="AlphaFoldDB" id="A0A316WB47"/>
<dbReference type="NCBIfam" id="NF002773">
    <property type="entry name" value="PRK02866.1"/>
    <property type="match status" value="1"/>
</dbReference>
<dbReference type="InParanoid" id="A0A316WB47"/>
<dbReference type="CDD" id="cd00559">
    <property type="entry name" value="Cyanase_C"/>
    <property type="match status" value="1"/>
</dbReference>
<dbReference type="Pfam" id="PF02560">
    <property type="entry name" value="Cyanate_lyase"/>
    <property type="match status" value="1"/>
</dbReference>
<dbReference type="GO" id="GO:0003677">
    <property type="term" value="F:DNA binding"/>
    <property type="evidence" value="ECO:0007669"/>
    <property type="project" value="InterPro"/>
</dbReference>
<evidence type="ECO:0000256" key="4">
    <source>
        <dbReference type="ARBA" id="ARBA00035107"/>
    </source>
</evidence>
<dbReference type="Gene3D" id="3.30.1160.10">
    <property type="entry name" value="Cyanate lyase, C-terminal domain"/>
    <property type="match status" value="1"/>
</dbReference>
<evidence type="ECO:0000256" key="2">
    <source>
        <dbReference type="ARBA" id="ARBA00009802"/>
    </source>
</evidence>
<evidence type="ECO:0000313" key="8">
    <source>
        <dbReference type="Proteomes" id="UP000245783"/>
    </source>
</evidence>
<dbReference type="NCBIfam" id="TIGR00673">
    <property type="entry name" value="cynS"/>
    <property type="match status" value="1"/>
</dbReference>
<feature type="domain" description="Cyanate lyase C-terminal" evidence="6">
    <location>
        <begin position="92"/>
        <end position="164"/>
    </location>
</feature>
<evidence type="ECO:0000256" key="5">
    <source>
        <dbReference type="HAMAP-Rule" id="MF_03139"/>
    </source>
</evidence>
<keyword evidence="8" id="KW-1185">Reference proteome</keyword>
<protein>
    <recommendedName>
        <fullName evidence="5">Cyanate hydratase</fullName>
        <shortName evidence="5">Cyanase</shortName>
        <ecNumber evidence="5">4.2.1.104</ecNumber>
    </recommendedName>
    <alternativeName>
        <fullName evidence="5">Cyanate hydrolase</fullName>
    </alternativeName>
    <alternativeName>
        <fullName evidence="5">Cyanate lyase</fullName>
    </alternativeName>
</protein>
<dbReference type="CDD" id="cd00093">
    <property type="entry name" value="HTH_XRE"/>
    <property type="match status" value="1"/>
</dbReference>
<dbReference type="PIRSF" id="PIRSF001263">
    <property type="entry name" value="Cyanate_hydratas"/>
    <property type="match status" value="1"/>
</dbReference>
<dbReference type="OrthoDB" id="10019422at2759"/>
<dbReference type="InterPro" id="IPR010982">
    <property type="entry name" value="Lambda_DNA-bd_dom_sf"/>
</dbReference>
<organism evidence="7 8">
    <name type="scientific">Ceraceosorus guamensis</name>
    <dbReference type="NCBI Taxonomy" id="1522189"/>
    <lineage>
        <taxon>Eukaryota</taxon>
        <taxon>Fungi</taxon>
        <taxon>Dikarya</taxon>
        <taxon>Basidiomycota</taxon>
        <taxon>Ustilaginomycotina</taxon>
        <taxon>Exobasidiomycetes</taxon>
        <taxon>Ceraceosorales</taxon>
        <taxon>Ceraceosoraceae</taxon>
        <taxon>Ceraceosorus</taxon>
    </lineage>
</organism>
<evidence type="ECO:0000256" key="1">
    <source>
        <dbReference type="ARBA" id="ARBA00003561"/>
    </source>
</evidence>
<gene>
    <name evidence="5" type="primary">cyn1</name>
    <name evidence="7" type="ORF">IE81DRAFT_319765</name>
</gene>
<comment type="function">
    <text evidence="1 5">Catalyzes the reaction of cyanate with bicarbonate to produce ammonia and carbon dioxide.</text>
</comment>
<dbReference type="SMART" id="SM01116">
    <property type="entry name" value="Cyanate_lyase"/>
    <property type="match status" value="1"/>
</dbReference>
<dbReference type="HAMAP" id="MF_00535">
    <property type="entry name" value="Cyanate_hydrat"/>
    <property type="match status" value="1"/>
</dbReference>
<dbReference type="EMBL" id="KZ819353">
    <property type="protein sequence ID" value="PWN45921.1"/>
    <property type="molecule type" value="Genomic_DNA"/>
</dbReference>
<comment type="similarity">
    <text evidence="5">Belongs to the cyanase family.</text>
</comment>
<evidence type="ECO:0000259" key="6">
    <source>
        <dbReference type="SMART" id="SM01116"/>
    </source>
</evidence>
<dbReference type="Gene3D" id="1.10.260.40">
    <property type="entry name" value="lambda repressor-like DNA-binding domains"/>
    <property type="match status" value="1"/>
</dbReference>
<dbReference type="EC" id="4.2.1.104" evidence="5"/>
<comment type="similarity">
    <text evidence="2">Belongs to the MBF1 family.</text>
</comment>
<dbReference type="GO" id="GO:0008824">
    <property type="term" value="F:cyanate hydratase activity"/>
    <property type="evidence" value="ECO:0007669"/>
    <property type="project" value="UniProtKB-UniRule"/>
</dbReference>
<comment type="catalytic activity">
    <reaction evidence="5">
        <text>cyanate + hydrogencarbonate + 3 H(+) = NH4(+) + 2 CO2</text>
        <dbReference type="Rhea" id="RHEA:11120"/>
        <dbReference type="ChEBI" id="CHEBI:15378"/>
        <dbReference type="ChEBI" id="CHEBI:16526"/>
        <dbReference type="ChEBI" id="CHEBI:17544"/>
        <dbReference type="ChEBI" id="CHEBI:28938"/>
        <dbReference type="ChEBI" id="CHEBI:29195"/>
        <dbReference type="EC" id="4.2.1.104"/>
    </reaction>
</comment>
<dbReference type="InterPro" id="IPR008076">
    <property type="entry name" value="Cyanase"/>
</dbReference>
<dbReference type="SUPFAM" id="SSF47413">
    <property type="entry name" value="lambda repressor-like DNA-binding domains"/>
    <property type="match status" value="1"/>
</dbReference>
<evidence type="ECO:0000313" key="7">
    <source>
        <dbReference type="EMBL" id="PWN45921.1"/>
    </source>
</evidence>
<proteinExistence type="inferred from homology"/>
<reference evidence="7 8" key="1">
    <citation type="journal article" date="2018" name="Mol. Biol. Evol.">
        <title>Broad Genomic Sampling Reveals a Smut Pathogenic Ancestry of the Fungal Clade Ustilaginomycotina.</title>
        <authorList>
            <person name="Kijpornyongpan T."/>
            <person name="Mondo S.J."/>
            <person name="Barry K."/>
            <person name="Sandor L."/>
            <person name="Lee J."/>
            <person name="Lipzen A."/>
            <person name="Pangilinan J."/>
            <person name="LaButti K."/>
            <person name="Hainaut M."/>
            <person name="Henrissat B."/>
            <person name="Grigoriev I.V."/>
            <person name="Spatafora J.W."/>
            <person name="Aime M.C."/>
        </authorList>
    </citation>
    <scope>NUCLEOTIDE SEQUENCE [LARGE SCALE GENOMIC DNA]</scope>
    <source>
        <strain evidence="7 8">MCA 4658</strain>
    </source>
</reference>
<feature type="active site" evidence="5">
    <location>
        <position position="108"/>
    </location>
</feature>
<dbReference type="InterPro" id="IPR036581">
    <property type="entry name" value="Cyanate_lyase_C_sf"/>
</dbReference>
<dbReference type="PANTHER" id="PTHR34186">
    <property type="entry name" value="CYANATE HYDRATASE"/>
    <property type="match status" value="1"/>
</dbReference>
<name>A0A316WB47_9BASI</name>
<accession>A0A316WB47</accession>
<keyword evidence="3 5" id="KW-0456">Lyase</keyword>
<feature type="active site" evidence="5">
    <location>
        <position position="105"/>
    </location>
</feature>
<dbReference type="STRING" id="1522189.A0A316WB47"/>
<dbReference type="InterPro" id="IPR001387">
    <property type="entry name" value="Cro/C1-type_HTH"/>
</dbReference>
<dbReference type="PRINTS" id="PR01693">
    <property type="entry name" value="CYANASE"/>
</dbReference>
<sequence length="164" mass="18213">MSAPQATGHHRPTVLANQPPVISVLHDAKNKAGLSFEQIAKGIDRSEWWTAGLFYGQAKPEKDDLEKLAKVLSIDQQYLVDALGPSFYPTRGVGEWPPKGPVVYRLYEALLVYGHPIKALIHEKFGDGIMSAIDFTGSVEKEPNPKGDRVKITLNGKFLPYTKW</sequence>
<comment type="function">
    <text evidence="4">Transcriptional coactivator that stimulates GCN4-dependent transcriptional activity by bridging the DNA-binding region of GCN4 and TBP (SPT15), thereby recruiting TBP to GCN4-bound promoters. Involved in induction of the ribosome quality control (RQC) pathway; a pathway that degrades nascent peptide chains during problematic translation. Required to prevent stalled ribosomes from frameshifting.</text>
</comment>
<evidence type="ECO:0000256" key="3">
    <source>
        <dbReference type="ARBA" id="ARBA00023239"/>
    </source>
</evidence>
<feature type="active site" evidence="5">
    <location>
        <position position="131"/>
    </location>
</feature>
<dbReference type="Proteomes" id="UP000245783">
    <property type="component" value="Unassembled WGS sequence"/>
</dbReference>
<dbReference type="SUPFAM" id="SSF55234">
    <property type="entry name" value="Cyanase C-terminal domain"/>
    <property type="match status" value="1"/>
</dbReference>